<comment type="similarity">
    <text evidence="2">Belongs to the ComB family.</text>
</comment>
<dbReference type="Pfam" id="PF04029">
    <property type="entry name" value="2-ph_phosp"/>
    <property type="match status" value="1"/>
</dbReference>
<evidence type="ECO:0000313" key="8">
    <source>
        <dbReference type="EMBL" id="MBT8797636.1"/>
    </source>
</evidence>
<evidence type="ECO:0000256" key="7">
    <source>
        <dbReference type="ARBA" id="ARBA00033711"/>
    </source>
</evidence>
<sequence>MSSPFDQSRYQVRLAWGASGLDMLAPADVVIVVDVLRFSTTVAARLDAGEDVPLDAAAHAASLNGAAVAAHAAQLAHRPVVLLGGLRNASAAARAALAEQTRRGARTSIAVIPAGELAGRRPGAPLRFAVEDLLGAGAVVDALGALGIDHTAPDAAAAAEAFRGLRGATRHLLTASGSGQELVERGGRDEVLAAAEVDASASVPVLRGDVFRPYAD</sequence>
<keyword evidence="9" id="KW-1185">Reference proteome</keyword>
<dbReference type="PANTHER" id="PTHR37311">
    <property type="entry name" value="2-PHOSPHOSULFOLACTATE PHOSPHATASE-RELATED"/>
    <property type="match status" value="1"/>
</dbReference>
<dbReference type="SUPFAM" id="SSF142823">
    <property type="entry name" value="ComB-like"/>
    <property type="match status" value="1"/>
</dbReference>
<keyword evidence="6" id="KW-0460">Magnesium</keyword>
<comment type="catalytic activity">
    <reaction evidence="7">
        <text>(2R)-O-phospho-3-sulfolactate + H2O = (2R)-3-sulfolactate + phosphate</text>
        <dbReference type="Rhea" id="RHEA:23416"/>
        <dbReference type="ChEBI" id="CHEBI:15377"/>
        <dbReference type="ChEBI" id="CHEBI:15597"/>
        <dbReference type="ChEBI" id="CHEBI:43474"/>
        <dbReference type="ChEBI" id="CHEBI:58738"/>
        <dbReference type="EC" id="3.1.3.71"/>
    </reaction>
</comment>
<reference evidence="8 9" key="1">
    <citation type="submission" date="2021-03" db="EMBL/GenBank/DDBJ databases">
        <title>Microbacterium pauli sp. nov., isolated from microfiltered milk.</title>
        <authorList>
            <person name="Bellassi P."/>
            <person name="Fontana A."/>
            <person name="Callegari M.L."/>
            <person name="Lorenzo M."/>
            <person name="Cappa F."/>
        </authorList>
    </citation>
    <scope>NUCLEOTIDE SEQUENCE [LARGE SCALE GENOMIC DNA]</scope>
    <source>
        <strain evidence="8 9">DSM 18909</strain>
    </source>
</reference>
<dbReference type="PANTHER" id="PTHR37311:SF1">
    <property type="entry name" value="2-PHOSPHOSULFOLACTATE PHOSPHATASE-RELATED"/>
    <property type="match status" value="1"/>
</dbReference>
<evidence type="ECO:0000256" key="4">
    <source>
        <dbReference type="ARBA" id="ARBA00021948"/>
    </source>
</evidence>
<dbReference type="InterPro" id="IPR005238">
    <property type="entry name" value="ComB-like"/>
</dbReference>
<dbReference type="Proteomes" id="UP000740605">
    <property type="component" value="Unassembled WGS sequence"/>
</dbReference>
<evidence type="ECO:0000256" key="5">
    <source>
        <dbReference type="ARBA" id="ARBA00022801"/>
    </source>
</evidence>
<proteinExistence type="inferred from homology"/>
<evidence type="ECO:0000256" key="2">
    <source>
        <dbReference type="ARBA" id="ARBA00009997"/>
    </source>
</evidence>
<accession>A0ABS5XSZ0</accession>
<name>A0ABS5XSZ0_9MICO</name>
<dbReference type="EMBL" id="JAFLHG010000004">
    <property type="protein sequence ID" value="MBT8797636.1"/>
    <property type="molecule type" value="Genomic_DNA"/>
</dbReference>
<organism evidence="8 9">
    <name type="scientific">Microbacterium flavum</name>
    <dbReference type="NCBI Taxonomy" id="415216"/>
    <lineage>
        <taxon>Bacteria</taxon>
        <taxon>Bacillati</taxon>
        <taxon>Actinomycetota</taxon>
        <taxon>Actinomycetes</taxon>
        <taxon>Micrococcales</taxon>
        <taxon>Microbacteriaceae</taxon>
        <taxon>Microbacterium</taxon>
    </lineage>
</organism>
<keyword evidence="5" id="KW-0378">Hydrolase</keyword>
<protein>
    <recommendedName>
        <fullName evidence="4">Probable 2-phosphosulfolactate phosphatase</fullName>
        <ecNumber evidence="3">3.1.3.71</ecNumber>
    </recommendedName>
</protein>
<dbReference type="Gene3D" id="3.90.1560.10">
    <property type="entry name" value="ComB-like"/>
    <property type="match status" value="1"/>
</dbReference>
<gene>
    <name evidence="8" type="ORF">J0P97_06070</name>
</gene>
<dbReference type="RefSeq" id="WP_215486873.1">
    <property type="nucleotide sequence ID" value="NZ_BAAAPJ010000002.1"/>
</dbReference>
<evidence type="ECO:0000256" key="6">
    <source>
        <dbReference type="ARBA" id="ARBA00022842"/>
    </source>
</evidence>
<comment type="cofactor">
    <cofactor evidence="1">
        <name>Mg(2+)</name>
        <dbReference type="ChEBI" id="CHEBI:18420"/>
    </cofactor>
</comment>
<evidence type="ECO:0000256" key="3">
    <source>
        <dbReference type="ARBA" id="ARBA00012953"/>
    </source>
</evidence>
<dbReference type="InterPro" id="IPR036702">
    <property type="entry name" value="ComB-like_sf"/>
</dbReference>
<comment type="caution">
    <text evidence="8">The sequence shown here is derived from an EMBL/GenBank/DDBJ whole genome shotgun (WGS) entry which is preliminary data.</text>
</comment>
<evidence type="ECO:0000256" key="1">
    <source>
        <dbReference type="ARBA" id="ARBA00001946"/>
    </source>
</evidence>
<evidence type="ECO:0000313" key="9">
    <source>
        <dbReference type="Proteomes" id="UP000740605"/>
    </source>
</evidence>
<dbReference type="EC" id="3.1.3.71" evidence="3"/>